<dbReference type="SMART" id="SM00855">
    <property type="entry name" value="PGAM"/>
    <property type="match status" value="1"/>
</dbReference>
<dbReference type="EC" id="3.1.3.73" evidence="2"/>
<dbReference type="InterPro" id="IPR017578">
    <property type="entry name" value="Ribazole_CobC"/>
</dbReference>
<evidence type="ECO:0000256" key="1">
    <source>
        <dbReference type="ARBA" id="ARBA00022801"/>
    </source>
</evidence>
<reference evidence="3 4" key="1">
    <citation type="submission" date="2021-06" db="EMBL/GenBank/DDBJ databases">
        <authorList>
            <person name="Sun Q."/>
            <person name="Li D."/>
        </authorList>
    </citation>
    <scope>NUCLEOTIDE SEQUENCE [LARGE SCALE GENOMIC DNA]</scope>
    <source>
        <strain evidence="3 4">MSJ-5</strain>
    </source>
</reference>
<keyword evidence="4" id="KW-1185">Reference proteome</keyword>
<dbReference type="NCBIfam" id="TIGR03162">
    <property type="entry name" value="ribazole_cobC"/>
    <property type="match status" value="1"/>
</dbReference>
<comment type="caution">
    <text evidence="3">The sequence shown here is derived from an EMBL/GenBank/DDBJ whole genome shotgun (WGS) entry which is preliminary data.</text>
</comment>
<keyword evidence="1" id="KW-0378">Hydrolase</keyword>
<name>A0ABS6G6H0_9FIRM</name>
<dbReference type="InterPro" id="IPR051695">
    <property type="entry name" value="Phosphoglycerate_Mutase"/>
</dbReference>
<dbReference type="Pfam" id="PF00300">
    <property type="entry name" value="His_Phos_1"/>
    <property type="match status" value="1"/>
</dbReference>
<dbReference type="PANTHER" id="PTHR46517:SF1">
    <property type="entry name" value="FRUCTOSE-2,6-BISPHOSPHATASE TIGAR"/>
    <property type="match status" value="1"/>
</dbReference>
<evidence type="ECO:0000313" key="4">
    <source>
        <dbReference type="Proteomes" id="UP000779508"/>
    </source>
</evidence>
<proteinExistence type="predicted"/>
<dbReference type="PANTHER" id="PTHR46517">
    <property type="entry name" value="FRUCTOSE-2,6-BISPHOSPHATASE TIGAR"/>
    <property type="match status" value="1"/>
</dbReference>
<evidence type="ECO:0000313" key="3">
    <source>
        <dbReference type="EMBL" id="MBU5678082.1"/>
    </source>
</evidence>
<dbReference type="CDD" id="cd07067">
    <property type="entry name" value="HP_PGM_like"/>
    <property type="match status" value="1"/>
</dbReference>
<dbReference type="InterPro" id="IPR001345">
    <property type="entry name" value="PG/BPGM_mutase_AS"/>
</dbReference>
<evidence type="ECO:0000256" key="2">
    <source>
        <dbReference type="NCBIfam" id="TIGR03162"/>
    </source>
</evidence>
<dbReference type="EMBL" id="JAHLQK010000007">
    <property type="protein sequence ID" value="MBU5678082.1"/>
    <property type="molecule type" value="Genomic_DNA"/>
</dbReference>
<dbReference type="InterPro" id="IPR013078">
    <property type="entry name" value="His_Pase_superF_clade-1"/>
</dbReference>
<accession>A0ABS6G6H0</accession>
<organism evidence="3 4">
    <name type="scientific">Alkaliphilus flagellatus</name>
    <dbReference type="NCBI Taxonomy" id="2841507"/>
    <lineage>
        <taxon>Bacteria</taxon>
        <taxon>Bacillati</taxon>
        <taxon>Bacillota</taxon>
        <taxon>Clostridia</taxon>
        <taxon>Peptostreptococcales</taxon>
        <taxon>Natronincolaceae</taxon>
        <taxon>Alkaliphilus</taxon>
    </lineage>
</organism>
<dbReference type="PIRSF" id="PIRSF000709">
    <property type="entry name" value="6PFK_2-Ptase"/>
    <property type="match status" value="1"/>
</dbReference>
<sequence>MKFILVRHGETMANIGKIYSGWSNYDLTEKGKLQIKILAEELKCYKVDAIYASSLGRTMETAKEIARIIGKEVVANDNLREINFGVFDGKTAKEIEKNYPNEWKTWLNDYESYRIPEGECLQDVLNRAKSFIDSIKEKDGTCIIVSHGGVIQSIITYLLDLELKKMWHFQCPPGGYVEIDYTDNFGYLRKLIPSYI</sequence>
<dbReference type="RefSeq" id="WP_216419376.1">
    <property type="nucleotide sequence ID" value="NZ_JAHLQK010000007.1"/>
</dbReference>
<protein>
    <recommendedName>
        <fullName evidence="2">Alpha-ribazole phosphatase</fullName>
        <ecNumber evidence="2">3.1.3.73</ecNumber>
    </recommendedName>
</protein>
<gene>
    <name evidence="3" type="primary">cobC</name>
    <name evidence="3" type="ORF">KQI88_16845</name>
</gene>
<dbReference type="PROSITE" id="PS00175">
    <property type="entry name" value="PG_MUTASE"/>
    <property type="match status" value="1"/>
</dbReference>
<dbReference type="Proteomes" id="UP000779508">
    <property type="component" value="Unassembled WGS sequence"/>
</dbReference>